<dbReference type="CDD" id="cd03884">
    <property type="entry name" value="M20_bAS"/>
    <property type="match status" value="1"/>
</dbReference>
<comment type="similarity">
    <text evidence="1">Belongs to the peptidase M20 family.</text>
</comment>
<evidence type="ECO:0000256" key="4">
    <source>
        <dbReference type="PIRSR" id="PIRSR001235-2"/>
    </source>
</evidence>
<feature type="binding site" evidence="4">
    <location>
        <position position="280"/>
    </location>
    <ligand>
        <name>allantoate</name>
        <dbReference type="ChEBI" id="CHEBI:17536"/>
    </ligand>
</feature>
<reference evidence="5 6" key="1">
    <citation type="submission" date="2018-08" db="EMBL/GenBank/DDBJ databases">
        <title>Paenibacillus sp. M4BSY-1, whole genome shotgun sequence.</title>
        <authorList>
            <person name="Tuo L."/>
        </authorList>
    </citation>
    <scope>NUCLEOTIDE SEQUENCE [LARGE SCALE GENOMIC DNA]</scope>
    <source>
        <strain evidence="5 6">M4BSY-1</strain>
    </source>
</reference>
<dbReference type="NCBIfam" id="NF006771">
    <property type="entry name" value="PRK09290.1-5"/>
    <property type="match status" value="1"/>
</dbReference>
<feature type="binding site" evidence="4">
    <location>
        <position position="220"/>
    </location>
    <ligand>
        <name>allantoate</name>
        <dbReference type="ChEBI" id="CHEBI:17536"/>
    </ligand>
</feature>
<dbReference type="PANTHER" id="PTHR32494:SF5">
    <property type="entry name" value="ALLANTOATE AMIDOHYDROLASE"/>
    <property type="match status" value="1"/>
</dbReference>
<feature type="binding site" evidence="3">
    <location>
        <position position="131"/>
    </location>
    <ligand>
        <name>Zn(2+)</name>
        <dbReference type="ChEBI" id="CHEBI:29105"/>
        <label>2</label>
    </ligand>
</feature>
<evidence type="ECO:0000256" key="1">
    <source>
        <dbReference type="ARBA" id="ARBA00006153"/>
    </source>
</evidence>
<feature type="binding site" evidence="3">
    <location>
        <position position="386"/>
    </location>
    <ligand>
        <name>Zn(2+)</name>
        <dbReference type="ChEBI" id="CHEBI:29105"/>
        <label>2</label>
    </ligand>
</feature>
<dbReference type="GO" id="GO:0016813">
    <property type="term" value="F:hydrolase activity, acting on carbon-nitrogen (but not peptide) bonds, in linear amidines"/>
    <property type="evidence" value="ECO:0007669"/>
    <property type="project" value="InterPro"/>
</dbReference>
<gene>
    <name evidence="5" type="ORF">DX130_02930</name>
</gene>
<evidence type="ECO:0000256" key="2">
    <source>
        <dbReference type="ARBA" id="ARBA00022801"/>
    </source>
</evidence>
<comment type="caution">
    <text evidence="5">The sequence shown here is derived from an EMBL/GenBank/DDBJ whole genome shotgun (WGS) entry which is preliminary data.</text>
</comment>
<feature type="binding site" evidence="3">
    <location>
        <position position="195"/>
    </location>
    <ligand>
        <name>Zn(2+)</name>
        <dbReference type="ChEBI" id="CHEBI:29105"/>
        <label>1</label>
    </ligand>
</feature>
<dbReference type="Gene3D" id="3.40.630.10">
    <property type="entry name" value="Zn peptidases"/>
    <property type="match status" value="1"/>
</dbReference>
<feature type="binding site" evidence="4">
    <location>
        <position position="293"/>
    </location>
    <ligand>
        <name>allantoate</name>
        <dbReference type="ChEBI" id="CHEBI:17536"/>
    </ligand>
</feature>
<dbReference type="InterPro" id="IPR010158">
    <property type="entry name" value="Amidase_Cbmase"/>
</dbReference>
<protein>
    <submittedName>
        <fullName evidence="5">Zn-dependent hydrolase</fullName>
    </submittedName>
</protein>
<name>A0A371PQ13_9BACL</name>
<dbReference type="OrthoDB" id="9808195at2"/>
<keyword evidence="6" id="KW-1185">Reference proteome</keyword>
<dbReference type="Pfam" id="PF01546">
    <property type="entry name" value="Peptidase_M20"/>
    <property type="match status" value="1"/>
</dbReference>
<keyword evidence="3" id="KW-0479">Metal-binding</keyword>
<evidence type="ECO:0000313" key="5">
    <source>
        <dbReference type="EMBL" id="REK77819.1"/>
    </source>
</evidence>
<dbReference type="PIRSF" id="PIRSF001235">
    <property type="entry name" value="Amidase_carbamoylase"/>
    <property type="match status" value="1"/>
</dbReference>
<evidence type="ECO:0000256" key="3">
    <source>
        <dbReference type="PIRSR" id="PIRSR001235-1"/>
    </source>
</evidence>
<feature type="binding site" evidence="3">
    <location>
        <position position="96"/>
    </location>
    <ligand>
        <name>Zn(2+)</name>
        <dbReference type="ChEBI" id="CHEBI:29105"/>
        <label>1</label>
    </ligand>
</feature>
<dbReference type="SUPFAM" id="SSF53187">
    <property type="entry name" value="Zn-dependent exopeptidases"/>
    <property type="match status" value="1"/>
</dbReference>
<dbReference type="SUPFAM" id="SSF55031">
    <property type="entry name" value="Bacterial exopeptidase dimerisation domain"/>
    <property type="match status" value="1"/>
</dbReference>
<comment type="cofactor">
    <cofactor evidence="3">
        <name>Zn(2+)</name>
        <dbReference type="ChEBI" id="CHEBI:29105"/>
    </cofactor>
    <text evidence="3">Binds 2 Zn(2+) ions per subunit.</text>
</comment>
<dbReference type="PROSITE" id="PS00758">
    <property type="entry name" value="ARGE_DAPE_CPG2_1"/>
    <property type="match status" value="1"/>
</dbReference>
<accession>A0A371PQ13</accession>
<dbReference type="InterPro" id="IPR001261">
    <property type="entry name" value="ArgE/DapE_CS"/>
</dbReference>
<keyword evidence="2 5" id="KW-0378">Hydrolase</keyword>
<evidence type="ECO:0000313" key="6">
    <source>
        <dbReference type="Proteomes" id="UP000261905"/>
    </source>
</evidence>
<proteinExistence type="inferred from homology"/>
<dbReference type="InterPro" id="IPR036264">
    <property type="entry name" value="Bact_exopeptidase_dim_dom"/>
</dbReference>
<dbReference type="NCBIfam" id="TIGR01879">
    <property type="entry name" value="hydantase"/>
    <property type="match status" value="1"/>
</dbReference>
<sequence length="423" mass="45031">MGAKGYIPDVARIRSDIEALAKMVDDSKPGWTRRPFTPWYAEGRQWLTKRMREAGLDVSLDAASNLIGALPGQDSALPPIMIGSHTDTVTGGGRFDGIIGVIAGIEIARLLKESGHQLRHPLEIVDFTAEEPSEFGISTIGSRGMVGHLDEDMLGRSDSTGLVLRDAMERQGGRMADLADEARKSGEVALYLELHIEQGPVLEQSGCALGAVTGIVGILRYRIIIEGAPNHAGTTPMSLRNDALAGFCEIGLAFEQHCKAHGDGLVGTIGRLTNEPNASNVVPGCVTFDLEIRSLDTALSLSVYEGFFNEAERIAAARGLTLRGEKLSQSEPVRVGSDLLTLVEQSCAAVASVVRLPSGAGHDANQLAAIAPIGMIFVPSRGGRSHCPEEWTDYEQVAMGVDALFHTLLAFDSKGKGVDAHDS</sequence>
<organism evidence="5 6">
    <name type="scientific">Paenibacillus paeoniae</name>
    <dbReference type="NCBI Taxonomy" id="2292705"/>
    <lineage>
        <taxon>Bacteria</taxon>
        <taxon>Bacillati</taxon>
        <taxon>Bacillota</taxon>
        <taxon>Bacilli</taxon>
        <taxon>Bacillales</taxon>
        <taxon>Paenibacillaceae</taxon>
        <taxon>Paenibacillus</taxon>
    </lineage>
</organism>
<dbReference type="AlphaFoldDB" id="A0A371PQ13"/>
<keyword evidence="3" id="KW-0862">Zinc</keyword>
<dbReference type="GO" id="GO:0046872">
    <property type="term" value="F:metal ion binding"/>
    <property type="evidence" value="ECO:0007669"/>
    <property type="project" value="UniProtKB-KW"/>
</dbReference>
<feature type="binding site" evidence="3">
    <location>
        <position position="85"/>
    </location>
    <ligand>
        <name>Zn(2+)</name>
        <dbReference type="ChEBI" id="CHEBI:29105"/>
        <label>1</label>
    </ligand>
</feature>
<dbReference type="Gene3D" id="3.30.70.360">
    <property type="match status" value="1"/>
</dbReference>
<feature type="binding site" evidence="3">
    <location>
        <position position="96"/>
    </location>
    <ligand>
        <name>Zn(2+)</name>
        <dbReference type="ChEBI" id="CHEBI:29105"/>
        <label>2</label>
    </ligand>
</feature>
<dbReference type="EMBL" id="QUBQ01000001">
    <property type="protein sequence ID" value="REK77819.1"/>
    <property type="molecule type" value="Genomic_DNA"/>
</dbReference>
<dbReference type="InterPro" id="IPR002933">
    <property type="entry name" value="Peptidase_M20"/>
</dbReference>
<dbReference type="PANTHER" id="PTHR32494">
    <property type="entry name" value="ALLANTOATE DEIMINASE-RELATED"/>
    <property type="match status" value="1"/>
</dbReference>
<dbReference type="Proteomes" id="UP000261905">
    <property type="component" value="Unassembled WGS sequence"/>
</dbReference>